<feature type="region of interest" description="Disordered" evidence="1">
    <location>
        <begin position="92"/>
        <end position="138"/>
    </location>
</feature>
<feature type="compositionally biased region" description="Acidic residues" evidence="1">
    <location>
        <begin position="629"/>
        <end position="638"/>
    </location>
</feature>
<evidence type="ECO:0000256" key="1">
    <source>
        <dbReference type="SAM" id="MobiDB-lite"/>
    </source>
</evidence>
<feature type="region of interest" description="Disordered" evidence="1">
    <location>
        <begin position="580"/>
        <end position="612"/>
    </location>
</feature>
<keyword evidence="4" id="KW-1185">Reference proteome</keyword>
<feature type="region of interest" description="Disordered" evidence="1">
    <location>
        <begin position="627"/>
        <end position="650"/>
    </location>
</feature>
<feature type="region of interest" description="Disordered" evidence="1">
    <location>
        <begin position="389"/>
        <end position="559"/>
    </location>
</feature>
<organism evidence="3 4">
    <name type="scientific">Blattamonas nauphoetae</name>
    <dbReference type="NCBI Taxonomy" id="2049346"/>
    <lineage>
        <taxon>Eukaryota</taxon>
        <taxon>Metamonada</taxon>
        <taxon>Preaxostyla</taxon>
        <taxon>Oxymonadida</taxon>
        <taxon>Blattamonas</taxon>
    </lineage>
</organism>
<name>A0ABQ9WU70_9EUKA</name>
<dbReference type="PROSITE" id="PS50053">
    <property type="entry name" value="UBIQUITIN_2"/>
    <property type="match status" value="1"/>
</dbReference>
<dbReference type="CDD" id="cd17039">
    <property type="entry name" value="Ubl_ubiquitin_like"/>
    <property type="match status" value="1"/>
</dbReference>
<dbReference type="SUPFAM" id="SSF54236">
    <property type="entry name" value="Ubiquitin-like"/>
    <property type="match status" value="1"/>
</dbReference>
<sequence>MTVGEMKRGLYRHLHYPPNRLTLVFAGAILKNSDKLTDAGIEDKCAIYVVYSPKRFSTPSSSHFSHLNETTPSTAHLQNESINNHVTCNPNHFQDPTRTPHTFRPLLSSPNDLSPMSHTPNKFTPSRTSRITTSHHETGADGDYYGIVEVQEHYTPMNSSTLNSPVTIQHFRSRQQYERARTNYIQSTHGKPRTSPNPTALDFLSILQARNEGSTAQDILLREDNALRALDLSMEGHQCIVDGMLGDSSSSNENEDSDNNAPQPQIAEWRPAWACDSPQRRPASYFTHHKHDSSPYRIFRGQPDLSDGMIDLRIDWDNDVALGIDTGSILPYPPQPSPYIREMDRRKGGWEKRRRTRVKRGVDEEAERDVQLAKRQDWTRRREIYRKMKEMEIGSEGESEEEEETDTKPKEQDFDDEELSDMSGEASEELNTADAIDCDEYSISSIDDWEDPNDPPFDPNSLPQEPRKHRPLFVPRSIRNTLNSMSSHPPHVPSPPFETNMTSSEDEELSLFLSGLRNTPMSHFNHPHESPHDLEDEDGEDEERDEGEDEAPHDDTIRRTWTEEWMEQLRMQMLLRQHINLASSRHGEPQEESSSEEDRISHGEWVGSRTMEHMPRGMAQWMEERWSSDESDWMDSDLESERDLEERETDGRKIALWEMPLRNPWK</sequence>
<dbReference type="InterPro" id="IPR029071">
    <property type="entry name" value="Ubiquitin-like_domsf"/>
</dbReference>
<feature type="region of interest" description="Disordered" evidence="1">
    <location>
        <begin position="242"/>
        <end position="263"/>
    </location>
</feature>
<evidence type="ECO:0000313" key="3">
    <source>
        <dbReference type="EMBL" id="KAK2943056.1"/>
    </source>
</evidence>
<feature type="compositionally biased region" description="Polar residues" evidence="1">
    <location>
        <begin position="108"/>
        <end position="132"/>
    </location>
</feature>
<proteinExistence type="predicted"/>
<feature type="compositionally biased region" description="Acidic residues" evidence="1">
    <location>
        <begin position="393"/>
        <end position="405"/>
    </location>
</feature>
<dbReference type="InterPro" id="IPR000626">
    <property type="entry name" value="Ubiquitin-like_dom"/>
</dbReference>
<feature type="compositionally biased region" description="Basic and acidic residues" evidence="1">
    <location>
        <begin position="639"/>
        <end position="650"/>
    </location>
</feature>
<accession>A0ABQ9WU70</accession>
<gene>
    <name evidence="3" type="ORF">BLNAU_22030</name>
</gene>
<dbReference type="Pfam" id="PF00240">
    <property type="entry name" value="ubiquitin"/>
    <property type="match status" value="1"/>
</dbReference>
<reference evidence="3 4" key="1">
    <citation type="journal article" date="2022" name="bioRxiv">
        <title>Genomics of Preaxostyla Flagellates Illuminates Evolutionary Transitions and the Path Towards Mitochondrial Loss.</title>
        <authorList>
            <person name="Novak L.V.F."/>
            <person name="Treitli S.C."/>
            <person name="Pyrih J."/>
            <person name="Halakuc P."/>
            <person name="Pipaliya S.V."/>
            <person name="Vacek V."/>
            <person name="Brzon O."/>
            <person name="Soukal P."/>
            <person name="Eme L."/>
            <person name="Dacks J.B."/>
            <person name="Karnkowska A."/>
            <person name="Elias M."/>
            <person name="Hampl V."/>
        </authorList>
    </citation>
    <scope>NUCLEOTIDE SEQUENCE [LARGE SCALE GENOMIC DNA]</scope>
    <source>
        <strain evidence="3">NAU3</strain>
        <tissue evidence="3">Gut</tissue>
    </source>
</reference>
<feature type="compositionally biased region" description="Acidic residues" evidence="1">
    <location>
        <begin position="534"/>
        <end position="552"/>
    </location>
</feature>
<dbReference type="Gene3D" id="3.10.20.90">
    <property type="entry name" value="Phosphatidylinositol 3-kinase Catalytic Subunit, Chain A, domain 1"/>
    <property type="match status" value="1"/>
</dbReference>
<protein>
    <recommendedName>
        <fullName evidence="2">Ubiquitin-like domain-containing protein</fullName>
    </recommendedName>
</protein>
<dbReference type="Proteomes" id="UP001281761">
    <property type="component" value="Unassembled WGS sequence"/>
</dbReference>
<evidence type="ECO:0000313" key="4">
    <source>
        <dbReference type="Proteomes" id="UP001281761"/>
    </source>
</evidence>
<comment type="caution">
    <text evidence="3">The sequence shown here is derived from an EMBL/GenBank/DDBJ whole genome shotgun (WGS) entry which is preliminary data.</text>
</comment>
<evidence type="ECO:0000259" key="2">
    <source>
        <dbReference type="PROSITE" id="PS50053"/>
    </source>
</evidence>
<feature type="domain" description="Ubiquitin-like" evidence="2">
    <location>
        <begin position="1"/>
        <end position="50"/>
    </location>
</feature>
<dbReference type="EMBL" id="JARBJD010000366">
    <property type="protein sequence ID" value="KAK2943056.1"/>
    <property type="molecule type" value="Genomic_DNA"/>
</dbReference>